<protein>
    <submittedName>
        <fullName evidence="2">Alpha/beta hydrolase</fullName>
    </submittedName>
</protein>
<dbReference type="Pfam" id="PF12697">
    <property type="entry name" value="Abhydrolase_6"/>
    <property type="match status" value="1"/>
</dbReference>
<dbReference type="SUPFAM" id="SSF53474">
    <property type="entry name" value="alpha/beta-Hydrolases"/>
    <property type="match status" value="1"/>
</dbReference>
<feature type="domain" description="AB hydrolase-1" evidence="1">
    <location>
        <begin position="4"/>
        <end position="229"/>
    </location>
</feature>
<dbReference type="RefSeq" id="WP_167189894.1">
    <property type="nucleotide sequence ID" value="NZ_JAAONZ010000016.1"/>
</dbReference>
<dbReference type="PANTHER" id="PTHR43194:SF2">
    <property type="entry name" value="PEROXISOMAL MEMBRANE PROTEIN LPX1"/>
    <property type="match status" value="1"/>
</dbReference>
<dbReference type="Gene3D" id="3.40.50.1820">
    <property type="entry name" value="alpha/beta hydrolase"/>
    <property type="match status" value="1"/>
</dbReference>
<dbReference type="AlphaFoldDB" id="A0A9E5MNA2"/>
<dbReference type="GO" id="GO:0016787">
    <property type="term" value="F:hydrolase activity"/>
    <property type="evidence" value="ECO:0007669"/>
    <property type="project" value="UniProtKB-KW"/>
</dbReference>
<dbReference type="PRINTS" id="PR00111">
    <property type="entry name" value="ABHYDROLASE"/>
</dbReference>
<gene>
    <name evidence="2" type="ORF">G8770_17570</name>
</gene>
<dbReference type="EMBL" id="JAAONZ010000016">
    <property type="protein sequence ID" value="NHO67357.1"/>
    <property type="molecule type" value="Genomic_DNA"/>
</dbReference>
<dbReference type="InterPro" id="IPR050228">
    <property type="entry name" value="Carboxylesterase_BioH"/>
</dbReference>
<sequence>MTTVVLLPGLICDHANWAAQQEALLDAGYETLIIDYGNADTIAHMAKIVLSQAPEQFIVIGHSMGGRVALEVVRQASERVTALILMDTGYLPLAQNQQGQQEVAGRMALVEQAQRDGMRAMGELWMQGMVLPEHLQDQQLCNAILDMIERKTPEQFANQQHALIDRPNARAVLSALTCPTCFICGDQDAWSPLERHHEMARLVPGAPPVFSIKNSGHMSTMEQPESVNDVILSWLQTL</sequence>
<evidence type="ECO:0000313" key="2">
    <source>
        <dbReference type="EMBL" id="NHO67357.1"/>
    </source>
</evidence>
<name>A0A9E5MNA2_9GAMM</name>
<keyword evidence="3" id="KW-1185">Reference proteome</keyword>
<dbReference type="InterPro" id="IPR029058">
    <property type="entry name" value="AB_hydrolase_fold"/>
</dbReference>
<evidence type="ECO:0000259" key="1">
    <source>
        <dbReference type="Pfam" id="PF12697"/>
    </source>
</evidence>
<dbReference type="InterPro" id="IPR000073">
    <property type="entry name" value="AB_hydrolase_1"/>
</dbReference>
<reference evidence="2" key="1">
    <citation type="submission" date="2020-03" db="EMBL/GenBank/DDBJ databases">
        <authorList>
            <person name="Guo F."/>
        </authorList>
    </citation>
    <scope>NUCLEOTIDE SEQUENCE</scope>
    <source>
        <strain evidence="2">JCM 30134</strain>
    </source>
</reference>
<proteinExistence type="predicted"/>
<keyword evidence="2" id="KW-0378">Hydrolase</keyword>
<comment type="caution">
    <text evidence="2">The sequence shown here is derived from an EMBL/GenBank/DDBJ whole genome shotgun (WGS) entry which is preliminary data.</text>
</comment>
<organism evidence="2 3">
    <name type="scientific">Pseudomaricurvus hydrocarbonicus</name>
    <dbReference type="NCBI Taxonomy" id="1470433"/>
    <lineage>
        <taxon>Bacteria</taxon>
        <taxon>Pseudomonadati</taxon>
        <taxon>Pseudomonadota</taxon>
        <taxon>Gammaproteobacteria</taxon>
        <taxon>Cellvibrionales</taxon>
        <taxon>Cellvibrionaceae</taxon>
        <taxon>Pseudomaricurvus</taxon>
    </lineage>
</organism>
<accession>A0A9E5MNA2</accession>
<evidence type="ECO:0000313" key="3">
    <source>
        <dbReference type="Proteomes" id="UP000787472"/>
    </source>
</evidence>
<dbReference type="PANTHER" id="PTHR43194">
    <property type="entry name" value="HYDROLASE ALPHA/BETA FOLD FAMILY"/>
    <property type="match status" value="1"/>
</dbReference>
<dbReference type="Proteomes" id="UP000787472">
    <property type="component" value="Unassembled WGS sequence"/>
</dbReference>